<dbReference type="PANTHER" id="PTHR11885">
    <property type="entry name" value="RIBOSOMAL PROTEIN S15P/S13E"/>
    <property type="match status" value="1"/>
</dbReference>
<evidence type="ECO:0000313" key="9">
    <source>
        <dbReference type="Proteomes" id="UP000029859"/>
    </source>
</evidence>
<evidence type="ECO:0000256" key="3">
    <source>
        <dbReference type="ARBA" id="ARBA00023274"/>
    </source>
</evidence>
<dbReference type="PANTHER" id="PTHR11885:SF6">
    <property type="entry name" value="SMALL RIBOSOMAL SUBUNIT PROTEIN US15"/>
    <property type="match status" value="1"/>
</dbReference>
<dbReference type="EMBL" id="JRHO01000009">
    <property type="protein sequence ID" value="KGK99406.1"/>
    <property type="molecule type" value="Genomic_DNA"/>
</dbReference>
<dbReference type="Gene3D" id="1.10.287.10">
    <property type="entry name" value="S15/NS1, RNA-binding"/>
    <property type="match status" value="1"/>
</dbReference>
<dbReference type="InterPro" id="IPR023029">
    <property type="entry name" value="Ribosomal_uS15_arc_euk"/>
</dbReference>
<dbReference type="GeneID" id="69199366"/>
<evidence type="ECO:0000256" key="4">
    <source>
        <dbReference type="HAMAP-Rule" id="MF_01343"/>
    </source>
</evidence>
<dbReference type="FunFam" id="1.10.287.10:FF:000003">
    <property type="entry name" value="40S ribosomal protein S13"/>
    <property type="match status" value="1"/>
</dbReference>
<dbReference type="InterPro" id="IPR000589">
    <property type="entry name" value="Ribosomal_uS15"/>
</dbReference>
<feature type="compositionally biased region" description="Basic residues" evidence="6">
    <location>
        <begin position="1"/>
        <end position="10"/>
    </location>
</feature>
<dbReference type="AlphaFoldDB" id="A0A099T5D0"/>
<dbReference type="SMART" id="SM01386">
    <property type="entry name" value="Ribosomal_S13_N"/>
    <property type="match status" value="1"/>
</dbReference>
<dbReference type="Proteomes" id="UP000029859">
    <property type="component" value="Unassembled WGS sequence"/>
</dbReference>
<feature type="region of interest" description="Disordered" evidence="6">
    <location>
        <begin position="1"/>
        <end position="25"/>
    </location>
</feature>
<evidence type="ECO:0000256" key="2">
    <source>
        <dbReference type="ARBA" id="ARBA00022980"/>
    </source>
</evidence>
<comment type="subunit">
    <text evidence="4">Part of the 30S ribosomal subunit.</text>
</comment>
<dbReference type="InterPro" id="IPR012606">
    <property type="entry name" value="Ribosomal_uS15_N"/>
</dbReference>
<dbReference type="SUPFAM" id="SSF47060">
    <property type="entry name" value="S15/NS1 RNA-binding domain"/>
    <property type="match status" value="1"/>
</dbReference>
<gene>
    <name evidence="4" type="primary">rps15</name>
    <name evidence="8" type="ORF">LI82_05265</name>
</gene>
<evidence type="ECO:0000256" key="6">
    <source>
        <dbReference type="SAM" id="MobiDB-lite"/>
    </source>
</evidence>
<sequence>MAKMHTRTKGKSGSTRPIRTEAPAWSTATTEEITTVILDMWKLGNSTSVIGMHLRDNYGVPDVKLATGKKITDILKENDEAPNVPEDLYNLIVKAIGMRKHLVVNNKDVHNKRSLQSTESKIRRLVKYYQSTKVLPSDWKYKPETAEMLITR</sequence>
<dbReference type="Gene3D" id="4.10.860.130">
    <property type="match status" value="1"/>
</dbReference>
<organism evidence="8 9">
    <name type="scientific">Methanococcoides methylutens</name>
    <dbReference type="NCBI Taxonomy" id="2226"/>
    <lineage>
        <taxon>Archaea</taxon>
        <taxon>Methanobacteriati</taxon>
        <taxon>Methanobacteriota</taxon>
        <taxon>Stenosarchaea group</taxon>
        <taxon>Methanomicrobia</taxon>
        <taxon>Methanosarcinales</taxon>
        <taxon>Methanosarcinaceae</taxon>
        <taxon>Methanococcoides</taxon>
    </lineage>
</organism>
<evidence type="ECO:0000256" key="1">
    <source>
        <dbReference type="ARBA" id="ARBA00008434"/>
    </source>
</evidence>
<dbReference type="CDD" id="cd00353">
    <property type="entry name" value="Ribosomal_S15p_S13e"/>
    <property type="match status" value="1"/>
</dbReference>
<name>A0A099T5D0_METMT</name>
<evidence type="ECO:0000256" key="5">
    <source>
        <dbReference type="RuleBase" id="RU003919"/>
    </source>
</evidence>
<dbReference type="GO" id="GO:0022627">
    <property type="term" value="C:cytosolic small ribosomal subunit"/>
    <property type="evidence" value="ECO:0007669"/>
    <property type="project" value="TreeGrafter"/>
</dbReference>
<evidence type="ECO:0000313" key="8">
    <source>
        <dbReference type="EMBL" id="KGK99406.1"/>
    </source>
</evidence>
<comment type="caution">
    <text evidence="8">The sequence shown here is derived from an EMBL/GenBank/DDBJ whole genome shotgun (WGS) entry which is preliminary data.</text>
</comment>
<dbReference type="HAMAP" id="MF_01343_A">
    <property type="entry name" value="Ribosomal_uS15_A"/>
    <property type="match status" value="1"/>
</dbReference>
<protein>
    <recommendedName>
        <fullName evidence="4">Small ribosomal subunit protein uS15</fullName>
    </recommendedName>
</protein>
<reference evidence="8 9" key="1">
    <citation type="submission" date="2014-09" db="EMBL/GenBank/DDBJ databases">
        <title>Draft genome sequence of an obligately methylotrophic methanogen, Methanococcoides methylutens, isolated from marine sediment.</title>
        <authorList>
            <person name="Guan Y."/>
            <person name="Ngugi D.K."/>
            <person name="Blom J."/>
            <person name="Ali S."/>
            <person name="Ferry J.G."/>
            <person name="Stingl U."/>
        </authorList>
    </citation>
    <scope>NUCLEOTIDE SEQUENCE [LARGE SCALE GENOMIC DNA]</scope>
    <source>
        <strain evidence="8 9">DSM 2657</strain>
    </source>
</reference>
<evidence type="ECO:0000259" key="7">
    <source>
        <dbReference type="SMART" id="SM01386"/>
    </source>
</evidence>
<dbReference type="InterPro" id="IPR009068">
    <property type="entry name" value="uS15_NS1_RNA-bd_sf"/>
</dbReference>
<dbReference type="NCBIfam" id="NF006331">
    <property type="entry name" value="PRK08561.1"/>
    <property type="match status" value="1"/>
</dbReference>
<accession>A0A099T5D0</accession>
<dbReference type="GO" id="GO:0006412">
    <property type="term" value="P:translation"/>
    <property type="evidence" value="ECO:0007669"/>
    <property type="project" value="UniProtKB-UniRule"/>
</dbReference>
<proteinExistence type="inferred from homology"/>
<dbReference type="SMART" id="SM01387">
    <property type="entry name" value="Ribosomal_S15"/>
    <property type="match status" value="1"/>
</dbReference>
<dbReference type="GO" id="GO:0003735">
    <property type="term" value="F:structural constituent of ribosome"/>
    <property type="evidence" value="ECO:0007669"/>
    <property type="project" value="InterPro"/>
</dbReference>
<dbReference type="RefSeq" id="WP_048193803.1">
    <property type="nucleotide sequence ID" value="NZ_CAAGSM010000006.1"/>
</dbReference>
<feature type="domain" description="Small ribosomal subunit protein uS15 N-terminal" evidence="7">
    <location>
        <begin position="1"/>
        <end position="60"/>
    </location>
</feature>
<dbReference type="PROSITE" id="PS00362">
    <property type="entry name" value="RIBOSOMAL_S15"/>
    <property type="match status" value="1"/>
</dbReference>
<dbReference type="GO" id="GO:0070181">
    <property type="term" value="F:small ribosomal subunit rRNA binding"/>
    <property type="evidence" value="ECO:0007669"/>
    <property type="project" value="TreeGrafter"/>
</dbReference>
<dbReference type="Pfam" id="PF00312">
    <property type="entry name" value="Ribosomal_S15"/>
    <property type="match status" value="1"/>
</dbReference>
<dbReference type="Pfam" id="PF08069">
    <property type="entry name" value="Ribosomal_S13_N"/>
    <property type="match status" value="1"/>
</dbReference>
<dbReference type="OrthoDB" id="6533at2157"/>
<comment type="similarity">
    <text evidence="1 4 5">Belongs to the universal ribosomal protein uS15 family.</text>
</comment>
<keyword evidence="2 4" id="KW-0689">Ribosomal protein</keyword>
<keyword evidence="9" id="KW-1185">Reference proteome</keyword>
<keyword evidence="3 4" id="KW-0687">Ribonucleoprotein</keyword>